<name>A0A915NLT8_9BILA</name>
<feature type="region of interest" description="Disordered" evidence="1">
    <location>
        <begin position="43"/>
        <end position="78"/>
    </location>
</feature>
<reference evidence="4" key="1">
    <citation type="submission" date="2022-11" db="UniProtKB">
        <authorList>
            <consortium name="WormBaseParasite"/>
        </authorList>
    </citation>
    <scope>IDENTIFICATION</scope>
</reference>
<proteinExistence type="predicted"/>
<keyword evidence="3" id="KW-1185">Reference proteome</keyword>
<feature type="chain" id="PRO_5037571405" evidence="2">
    <location>
        <begin position="20"/>
        <end position="146"/>
    </location>
</feature>
<evidence type="ECO:0000256" key="1">
    <source>
        <dbReference type="SAM" id="MobiDB-lite"/>
    </source>
</evidence>
<feature type="signal peptide" evidence="2">
    <location>
        <begin position="1"/>
        <end position="19"/>
    </location>
</feature>
<dbReference type="AlphaFoldDB" id="A0A915NLT8"/>
<organism evidence="3 4">
    <name type="scientific">Meloidogyne floridensis</name>
    <dbReference type="NCBI Taxonomy" id="298350"/>
    <lineage>
        <taxon>Eukaryota</taxon>
        <taxon>Metazoa</taxon>
        <taxon>Ecdysozoa</taxon>
        <taxon>Nematoda</taxon>
        <taxon>Chromadorea</taxon>
        <taxon>Rhabditida</taxon>
        <taxon>Tylenchina</taxon>
        <taxon>Tylenchomorpha</taxon>
        <taxon>Tylenchoidea</taxon>
        <taxon>Meloidogynidae</taxon>
        <taxon>Meloidogyninae</taxon>
        <taxon>Meloidogyne</taxon>
    </lineage>
</organism>
<protein>
    <submittedName>
        <fullName evidence="4">Secreted protein</fullName>
    </submittedName>
</protein>
<evidence type="ECO:0000313" key="3">
    <source>
        <dbReference type="Proteomes" id="UP000887560"/>
    </source>
</evidence>
<dbReference type="WBParaSite" id="scf7180000418863.g3034">
    <property type="protein sequence ID" value="scf7180000418863.g3034"/>
    <property type="gene ID" value="scf7180000418863.g3034"/>
</dbReference>
<evidence type="ECO:0000313" key="4">
    <source>
        <dbReference type="WBParaSite" id="scf7180000418863.g3034"/>
    </source>
</evidence>
<feature type="compositionally biased region" description="Basic and acidic residues" evidence="1">
    <location>
        <begin position="62"/>
        <end position="73"/>
    </location>
</feature>
<evidence type="ECO:0000256" key="2">
    <source>
        <dbReference type="SAM" id="SignalP"/>
    </source>
</evidence>
<keyword evidence="2" id="KW-0732">Signal</keyword>
<dbReference type="Proteomes" id="UP000887560">
    <property type="component" value="Unplaced"/>
</dbReference>
<accession>A0A915NLT8</accession>
<sequence>MFFLPLIILSIHFIISTKSQDPLSLSQSEEPLRGSNRLITAVRPKVTTPTWRSKKTTPLPGKSDKNSRDENKAPRIGPIILPKDSIEIHLPENGERKDDLHLSKYTPAPDRARNCRSLAQYCNHRAYRKILQSSSIAKQPAEGMTV</sequence>